<dbReference type="InterPro" id="IPR004263">
    <property type="entry name" value="Exostosin"/>
</dbReference>
<name>A0A1M6FR51_9FLAO</name>
<evidence type="ECO:0000313" key="2">
    <source>
        <dbReference type="EMBL" id="SHJ00123.1"/>
    </source>
</evidence>
<dbReference type="AlphaFoldDB" id="A0A1M6FR51"/>
<dbReference type="GO" id="GO:0016757">
    <property type="term" value="F:glycosyltransferase activity"/>
    <property type="evidence" value="ECO:0007669"/>
    <property type="project" value="InterPro"/>
</dbReference>
<evidence type="ECO:0000259" key="1">
    <source>
        <dbReference type="Pfam" id="PF03016"/>
    </source>
</evidence>
<evidence type="ECO:0000313" key="3">
    <source>
        <dbReference type="Proteomes" id="UP000184488"/>
    </source>
</evidence>
<dbReference type="Pfam" id="PF03016">
    <property type="entry name" value="Exostosin_GT47"/>
    <property type="match status" value="1"/>
</dbReference>
<dbReference type="InterPro" id="IPR040911">
    <property type="entry name" value="Exostosin_GT47"/>
</dbReference>
<proteinExistence type="predicted"/>
<dbReference type="PANTHER" id="PTHR11062">
    <property type="entry name" value="EXOSTOSIN HEPARAN SULFATE GLYCOSYLTRANSFERASE -RELATED"/>
    <property type="match status" value="1"/>
</dbReference>
<keyword evidence="3" id="KW-1185">Reference proteome</keyword>
<accession>A0A1M6FR51</accession>
<dbReference type="RefSeq" id="WP_073311584.1">
    <property type="nucleotide sequence ID" value="NZ_FQZI01000004.1"/>
</dbReference>
<dbReference type="STRING" id="415425.SAMN05444363_2298"/>
<feature type="domain" description="Exostosin GT47" evidence="1">
    <location>
        <begin position="230"/>
        <end position="308"/>
    </location>
</feature>
<dbReference type="OrthoDB" id="1416011at2"/>
<dbReference type="EMBL" id="FQZI01000004">
    <property type="protein sequence ID" value="SHJ00123.1"/>
    <property type="molecule type" value="Genomic_DNA"/>
</dbReference>
<dbReference type="Proteomes" id="UP000184488">
    <property type="component" value="Unassembled WGS sequence"/>
</dbReference>
<protein>
    <submittedName>
        <fullName evidence="2">Exostosin family protein</fullName>
    </submittedName>
</protein>
<gene>
    <name evidence="2" type="ORF">SAMN05444363_2298</name>
</gene>
<reference evidence="3" key="1">
    <citation type="submission" date="2016-11" db="EMBL/GenBank/DDBJ databases">
        <authorList>
            <person name="Varghese N."/>
            <person name="Submissions S."/>
        </authorList>
    </citation>
    <scope>NUCLEOTIDE SEQUENCE [LARGE SCALE GENOMIC DNA]</scope>
    <source>
        <strain evidence="3">DSM 18829</strain>
    </source>
</reference>
<sequence>MITKEMKIFIEDISCDLKNKRELFILTRPFWTNKGWSNSSKESPNWDDLEDYSFTDNVLEAQVYFIPLPINQYPKEKLDEINELCQKNKIKAYGYISGDFGENLGNYENIVFFRMGGFKSQLGDNNKGFPVPLSDHFQRLFHHDHPIPSDKSSKPIIGFCGHASLSQKKRLKEILKCIKENCRRFFKNYKRKDWEPMFASAYERAKLLQLFTKSSLIKTNFIFRSQYRAGAQTEEQRTKTTLEYYNNIKDSDYVLCVRGAGNFSVRLYETLMMGKIPLFVNTDCLLPFEDKIDWKKHVVWVEWKDRKNILQKVISFHNQLTNEEFLEIQINNRKLWKEILSVKGILELVKNDI</sequence>
<organism evidence="2 3">
    <name type="scientific">Flavobacterium terrae</name>
    <dbReference type="NCBI Taxonomy" id="415425"/>
    <lineage>
        <taxon>Bacteria</taxon>
        <taxon>Pseudomonadati</taxon>
        <taxon>Bacteroidota</taxon>
        <taxon>Flavobacteriia</taxon>
        <taxon>Flavobacteriales</taxon>
        <taxon>Flavobacteriaceae</taxon>
        <taxon>Flavobacterium</taxon>
    </lineage>
</organism>